<dbReference type="GO" id="GO:0015979">
    <property type="term" value="P:photosynthesis"/>
    <property type="evidence" value="ECO:0007669"/>
    <property type="project" value="InterPro"/>
</dbReference>
<dbReference type="EMBL" id="MARB01000001">
    <property type="protein sequence ID" value="ODJ89661.1"/>
    <property type="molecule type" value="Genomic_DNA"/>
</dbReference>
<gene>
    <name evidence="7" type="primary">albA_1</name>
    <name evidence="7" type="ORF">CODIS_02210</name>
</gene>
<dbReference type="SUPFAM" id="SSF102114">
    <property type="entry name" value="Radical SAM enzymes"/>
    <property type="match status" value="1"/>
</dbReference>
<dbReference type="Gene3D" id="3.20.20.70">
    <property type="entry name" value="Aldolase class I"/>
    <property type="match status" value="1"/>
</dbReference>
<organism evidence="7 8">
    <name type="scientific">Candidatus Thiodiazotropha endolucinida</name>
    <dbReference type="NCBI Taxonomy" id="1655433"/>
    <lineage>
        <taxon>Bacteria</taxon>
        <taxon>Pseudomonadati</taxon>
        <taxon>Pseudomonadota</taxon>
        <taxon>Gammaproteobacteria</taxon>
        <taxon>Chromatiales</taxon>
        <taxon>Sedimenticolaceae</taxon>
        <taxon>Candidatus Thiodiazotropha</taxon>
    </lineage>
</organism>
<dbReference type="SFLD" id="SFLDS00029">
    <property type="entry name" value="Radical_SAM"/>
    <property type="match status" value="1"/>
</dbReference>
<evidence type="ECO:0000313" key="7">
    <source>
        <dbReference type="EMBL" id="ODJ89661.1"/>
    </source>
</evidence>
<dbReference type="InterPro" id="IPR042298">
    <property type="entry name" value="P-CP_red_C"/>
</dbReference>
<keyword evidence="5" id="KW-0411">Iron-sulfur</keyword>
<dbReference type="GO" id="GO:0015995">
    <property type="term" value="P:chlorophyll biosynthetic process"/>
    <property type="evidence" value="ECO:0007669"/>
    <property type="project" value="InterPro"/>
</dbReference>
<dbReference type="Gene3D" id="1.10.8.550">
    <property type="entry name" value="Proto-chlorophyllide reductase 57 kD subunit B"/>
    <property type="match status" value="3"/>
</dbReference>
<proteinExistence type="predicted"/>
<keyword evidence="8" id="KW-1185">Reference proteome</keyword>
<dbReference type="CDD" id="cd21123">
    <property type="entry name" value="SPASM_MftC-like"/>
    <property type="match status" value="1"/>
</dbReference>
<dbReference type="GO" id="GO:0046872">
    <property type="term" value="F:metal ion binding"/>
    <property type="evidence" value="ECO:0007669"/>
    <property type="project" value="UniProtKB-KW"/>
</dbReference>
<feature type="domain" description="Radical SAM core" evidence="6">
    <location>
        <begin position="3"/>
        <end position="226"/>
    </location>
</feature>
<dbReference type="Proteomes" id="UP000094769">
    <property type="component" value="Unassembled WGS sequence"/>
</dbReference>
<evidence type="ECO:0000256" key="3">
    <source>
        <dbReference type="ARBA" id="ARBA00022723"/>
    </source>
</evidence>
<dbReference type="PROSITE" id="PS51918">
    <property type="entry name" value="RADICAL_SAM"/>
    <property type="match status" value="1"/>
</dbReference>
<evidence type="ECO:0000256" key="5">
    <source>
        <dbReference type="ARBA" id="ARBA00023014"/>
    </source>
</evidence>
<dbReference type="AlphaFoldDB" id="A0A7Z0VQU1"/>
<dbReference type="InterPro" id="IPR058240">
    <property type="entry name" value="rSAM_sf"/>
</dbReference>
<dbReference type="GO" id="GO:0016491">
    <property type="term" value="F:oxidoreductase activity"/>
    <property type="evidence" value="ECO:0007669"/>
    <property type="project" value="InterPro"/>
</dbReference>
<dbReference type="SFLD" id="SFLDG01067">
    <property type="entry name" value="SPASM/twitch_domain_containing"/>
    <property type="match status" value="1"/>
</dbReference>
<evidence type="ECO:0000259" key="6">
    <source>
        <dbReference type="PROSITE" id="PS51918"/>
    </source>
</evidence>
<dbReference type="SMART" id="SM00729">
    <property type="entry name" value="Elp3"/>
    <property type="match status" value="1"/>
</dbReference>
<keyword evidence="2" id="KW-0949">S-adenosyl-L-methionine</keyword>
<dbReference type="InterPro" id="IPR007197">
    <property type="entry name" value="rSAM"/>
</dbReference>
<name>A0A7Z0VQU1_9GAMM</name>
<dbReference type="SFLD" id="SFLDG01386">
    <property type="entry name" value="main_SPASM_domain-containing"/>
    <property type="match status" value="1"/>
</dbReference>
<dbReference type="NCBIfam" id="TIGR04085">
    <property type="entry name" value="rSAM_more_4Fe4S"/>
    <property type="match status" value="1"/>
</dbReference>
<dbReference type="RefSeq" id="WP_069120669.1">
    <property type="nucleotide sequence ID" value="NZ_MARB01000001.1"/>
</dbReference>
<reference evidence="7 8" key="1">
    <citation type="submission" date="2016-06" db="EMBL/GenBank/DDBJ databases">
        <title>Genome sequence of endosymbiont of Candidatus Endolucinida thiodiazotropha.</title>
        <authorList>
            <person name="Poehlein A."/>
            <person name="Koenig S."/>
            <person name="Heiden S.E."/>
            <person name="Thuermer A."/>
            <person name="Voget S."/>
            <person name="Daniel R."/>
            <person name="Markert S."/>
            <person name="Gros O."/>
            <person name="Schweder T."/>
        </authorList>
    </citation>
    <scope>NUCLEOTIDE SEQUENCE [LARGE SCALE GENOMIC DNA]</scope>
    <source>
        <strain evidence="7 8">COS</strain>
    </source>
</reference>
<dbReference type="InterPro" id="IPR013580">
    <property type="entry name" value="LI-POR_suB-like_C"/>
</dbReference>
<evidence type="ECO:0000256" key="1">
    <source>
        <dbReference type="ARBA" id="ARBA00001966"/>
    </source>
</evidence>
<dbReference type="Pfam" id="PF04055">
    <property type="entry name" value="Radical_SAM"/>
    <property type="match status" value="1"/>
</dbReference>
<comment type="caution">
    <text evidence="7">The sequence shown here is derived from an EMBL/GenBank/DDBJ whole genome shotgun (WGS) entry which is preliminary data.</text>
</comment>
<dbReference type="PANTHER" id="PTHR11228:SF7">
    <property type="entry name" value="PQQA PEPTIDE CYCLASE"/>
    <property type="match status" value="1"/>
</dbReference>
<dbReference type="CDD" id="cd01335">
    <property type="entry name" value="Radical_SAM"/>
    <property type="match status" value="1"/>
</dbReference>
<dbReference type="Pfam" id="PF08369">
    <property type="entry name" value="PCP_red"/>
    <property type="match status" value="2"/>
</dbReference>
<sequence>MNNSDLFLLAVNLTRRCNLACAHCYMDADTRMGGGSDELSTVEITQLLDEIASRTTETMVVLTGGEPLLRRDLELLVAHGSGLGLSMVVGTNGVLLNEDRVKALKQAGVLGMGISLDSLDAQSHDNFRGCPGSWERTLAGMDLCRQHDLPFQVHFSVTEQNAHEVDSMIDFAKAVGAYVLNVFFLICTGRGESMSDITPARYEQVLLQLVQAQEKTEDLIVRARCAPHFKRVAYQSNPESSMTLAQGYEGGGCLAGIHCCRITPEGGVTACPYIPDEEGSIRIGSFWEIWDQTPTFGLLRHPKLEGKCGKCEYQKLCGGCRARPLAMGGTLMDADPWCGHYPSGEPVIEPLRESQDSSVIWSSEAEQRLSHVPGFLRKMVRKRAESYVSELGEKIVTTEHMAVLAAKRFGDKFPAKRPPHASSDHAETFAEFSTSGFAWTQEARAYLDALPGFLREGVFAVAEDVAREEGRLEVNIKLLQRLEEEDTPGRKLPWEVAAETLLSRNLADRPPQVKMFVQPSVEAAAEREAKRRHAIVVSADDVARIIETGLAGVEWEQEALERVESAPEFVRGGIKKAAEFGARREGLSVITSEDLTRFRNRAMMKAVRRMKGFGMQELNFDAFTIAKQRVPRLKENLQAEKRFAEIKRYVESKQAPDGSGLGLLDRDLLEKMKAELRRK</sequence>
<dbReference type="PANTHER" id="PTHR11228">
    <property type="entry name" value="RADICAL SAM DOMAIN PROTEIN"/>
    <property type="match status" value="1"/>
</dbReference>
<dbReference type="GO" id="GO:0051536">
    <property type="term" value="F:iron-sulfur cluster binding"/>
    <property type="evidence" value="ECO:0007669"/>
    <property type="project" value="UniProtKB-KW"/>
</dbReference>
<evidence type="ECO:0000313" key="8">
    <source>
        <dbReference type="Proteomes" id="UP000094769"/>
    </source>
</evidence>
<accession>A0A7Z0VQU1</accession>
<evidence type="ECO:0000256" key="4">
    <source>
        <dbReference type="ARBA" id="ARBA00023004"/>
    </source>
</evidence>
<comment type="cofactor">
    <cofactor evidence="1">
        <name>[4Fe-4S] cluster</name>
        <dbReference type="ChEBI" id="CHEBI:49883"/>
    </cofactor>
</comment>
<dbReference type="InterPro" id="IPR006638">
    <property type="entry name" value="Elp3/MiaA/NifB-like_rSAM"/>
</dbReference>
<dbReference type="InterPro" id="IPR013785">
    <property type="entry name" value="Aldolase_TIM"/>
</dbReference>
<keyword evidence="3" id="KW-0479">Metal-binding</keyword>
<evidence type="ECO:0000256" key="2">
    <source>
        <dbReference type="ARBA" id="ARBA00022691"/>
    </source>
</evidence>
<keyword evidence="4" id="KW-0408">Iron</keyword>
<dbReference type="OrthoDB" id="9792276at2"/>
<dbReference type="InterPro" id="IPR050377">
    <property type="entry name" value="Radical_SAM_PqqE_MftC-like"/>
</dbReference>
<protein>
    <submittedName>
        <fullName evidence="7">Antilisterial bacteriocin subtilosin biosynthesis protein AlbA</fullName>
    </submittedName>
</protein>
<dbReference type="InterPro" id="IPR023885">
    <property type="entry name" value="4Fe4S-binding_SPASM_dom"/>
</dbReference>